<dbReference type="SUPFAM" id="SSF52047">
    <property type="entry name" value="RNI-like"/>
    <property type="match status" value="1"/>
</dbReference>
<dbReference type="EMBL" id="CAXLJM020000032">
    <property type="protein sequence ID" value="CAL8100092.1"/>
    <property type="molecule type" value="Genomic_DNA"/>
</dbReference>
<accession>A0ABP1QI62</accession>
<protein>
    <recommendedName>
        <fullName evidence="1">Zer-1-like leucine-rich repeats region domain-containing protein</fullName>
    </recommendedName>
</protein>
<gene>
    <name evidence="2" type="ORF">ODALV1_LOCUS10437</name>
</gene>
<feature type="domain" description="Zer-1-like leucine-rich repeats region" evidence="1">
    <location>
        <begin position="178"/>
        <end position="283"/>
    </location>
</feature>
<organism evidence="2 3">
    <name type="scientific">Orchesella dallaii</name>
    <dbReference type="NCBI Taxonomy" id="48710"/>
    <lineage>
        <taxon>Eukaryota</taxon>
        <taxon>Metazoa</taxon>
        <taxon>Ecdysozoa</taxon>
        <taxon>Arthropoda</taxon>
        <taxon>Hexapoda</taxon>
        <taxon>Collembola</taxon>
        <taxon>Entomobryomorpha</taxon>
        <taxon>Entomobryoidea</taxon>
        <taxon>Orchesellidae</taxon>
        <taxon>Orchesellinae</taxon>
        <taxon>Orchesella</taxon>
    </lineage>
</organism>
<evidence type="ECO:0000313" key="2">
    <source>
        <dbReference type="EMBL" id="CAL8100092.1"/>
    </source>
</evidence>
<sequence>MHTSQSIVPVTLKNLCLRTIAIEISATTLLSSTLFKKDLWLSIALSQKIFDKCMSEAVEDVNKVVHYFLKNPLRTPLERICFQNLRGVQVDLVFQLVQGNLQTLAHLDVRGCHTFPKKLWDLVNTAPKLESLKTTKLETPLRNQNLKALVVDWTPSKVIQKVQHHVQRRYYNEMLENVLPNLKSMDLSWCPWIKRLTALSSAKNLEILRLRNCNITSIVGELCELSELRVLDLSVGTELENNRGFNGTYVNPNEVFDLLTNSLVKLESINVSGTNLDGCALETLTSTCKVIGSIGSVVPTEVIKKNYNMPKTMYNHLCLLYDANSENGNCIDANELLQIQIQLMENLRHNDDYRNWVLKSTLKLLELLDKPQVCFDTGLRMKLWLMVNRVLHSQVESKKAHVPESILSLVFQIYLRLLPVGETVKDEGIRKEVLRLGKYLLTLRPSSFVYLKTETLLFRLLHRISVEPNVCEYFSTNAGVKSCIDFFKSLQIYLGYSLSVRQASQIVQVVWKTILNFMTASPVGTQHFLKHSGLSWIWAHLNWFKNDQRTKMELCKIFRDILKLLDQGEVAEGRDFVITKPERVLINKITKQITETQ</sequence>
<proteinExistence type="predicted"/>
<dbReference type="Pfam" id="PF25013">
    <property type="entry name" value="LRR_Zer-1"/>
    <property type="match status" value="1"/>
</dbReference>
<comment type="caution">
    <text evidence="2">The sequence shown here is derived from an EMBL/GenBank/DDBJ whole genome shotgun (WGS) entry which is preliminary data.</text>
</comment>
<dbReference type="InterPro" id="IPR056845">
    <property type="entry name" value="LRR_Zer-1"/>
</dbReference>
<dbReference type="InterPro" id="IPR032675">
    <property type="entry name" value="LRR_dom_sf"/>
</dbReference>
<name>A0ABP1QI62_9HEXA</name>
<dbReference type="Gene3D" id="3.80.10.10">
    <property type="entry name" value="Ribonuclease Inhibitor"/>
    <property type="match status" value="1"/>
</dbReference>
<reference evidence="2 3" key="1">
    <citation type="submission" date="2024-08" db="EMBL/GenBank/DDBJ databases">
        <authorList>
            <person name="Cucini C."/>
            <person name="Frati F."/>
        </authorList>
    </citation>
    <scope>NUCLEOTIDE SEQUENCE [LARGE SCALE GENOMIC DNA]</scope>
</reference>
<evidence type="ECO:0000313" key="3">
    <source>
        <dbReference type="Proteomes" id="UP001642540"/>
    </source>
</evidence>
<evidence type="ECO:0000259" key="1">
    <source>
        <dbReference type="Pfam" id="PF25013"/>
    </source>
</evidence>
<keyword evidence="3" id="KW-1185">Reference proteome</keyword>
<dbReference type="Proteomes" id="UP001642540">
    <property type="component" value="Unassembled WGS sequence"/>
</dbReference>